<dbReference type="InterPro" id="IPR036427">
    <property type="entry name" value="Bromodomain-like_sf"/>
</dbReference>
<dbReference type="InterPro" id="IPR038028">
    <property type="entry name" value="BPTF"/>
</dbReference>
<feature type="compositionally biased region" description="Basic residues" evidence="7">
    <location>
        <begin position="562"/>
        <end position="573"/>
    </location>
</feature>
<dbReference type="Proteomes" id="UP000008144">
    <property type="component" value="Unassembled WGS sequence"/>
</dbReference>
<dbReference type="Gene3D" id="3.30.40.10">
    <property type="entry name" value="Zinc/RING finger domain, C3HC4 (zinc finger)"/>
    <property type="match status" value="2"/>
</dbReference>
<evidence type="ECO:0000256" key="3">
    <source>
        <dbReference type="ARBA" id="ARBA00022833"/>
    </source>
</evidence>
<dbReference type="PRINTS" id="PR00503">
    <property type="entry name" value="BROMODOMAIN"/>
</dbReference>
<feature type="compositionally biased region" description="Low complexity" evidence="7">
    <location>
        <begin position="259"/>
        <end position="270"/>
    </location>
</feature>
<dbReference type="InterPro" id="IPR013083">
    <property type="entry name" value="Znf_RING/FYVE/PHD"/>
</dbReference>
<dbReference type="PROSITE" id="PS50016">
    <property type="entry name" value="ZF_PHD_2"/>
    <property type="match status" value="2"/>
</dbReference>
<evidence type="ECO:0000259" key="8">
    <source>
        <dbReference type="PROSITE" id="PS50014"/>
    </source>
</evidence>
<sequence length="818" mass="93765">MVTEPNNEDSVHAVHTEEDIITTELLKRRDIGRSGLVSQYFVRRIIVPNTDEEEEIPKSEAYTPSSRAGLRSRSRPIGLRDRVRKDVENQPRVETVWLPEDKIELWQIRQFDTMVREQQKKNLQTPPPTKPTPIVTKLPTPLFTPKKHVTITSSLLQQAAALHKPQVSDKNLVFTMNRAIKQVDASPNNMSSAVVKTTGGLHKILIRKPVNQPQVVAIKSTTALPTPTSGQTIIRTSGGQYIVHGNKIPRPILIKPAGTPTTPKQPTHPTIRLPGVAQQATPPAPPTQTPTTNNQSPKQLASNMQVKLSAVQLAQLMKMGDNSHIKVNVKLSDGSPGFGLMQAIPPGGQVAPGPGQQLMQCKVGNEVRRFLLSPVVEKAPTSQPSGNEVILHTPSLRQRLEQIQQRQQQLRKQPFTTGVRRLLTDKDPLWGGRPSTPDKQNLEKRREIERPRKKYLAKETREEQQRRGVVQQVMKALLDRIERREEVEIKKRKREEHLEQQKRRRESQDEMKSQQRLHSKLSHTLRKHEELVKQDIRKRKSIVHRYLTKVVENELHVDQKKIPKMKRKGRPRAPKSNLLTTESALSNILTENNKKQSPRKPRKRPRSPDVVEIPTKKKKMINTSSKLYCVCKSVYDETRFYIGCDLCMNWFHGSCVGINEKKAKQMEGWVCKDCQKEQNDPQQELYCLCRTPYDDTQFYIGCDACQDWYHGSCVGISEGESANIESYTCPRCKQQARDASMEDTLSDRDYYNLTKIVRYLQNHKMAWPFLEPVREDDAPGYYKVVKRPMDIQTVMKRLACRYYIKLSGTCGRRIAYFR</sequence>
<name>F6ZT34_CIOIN</name>
<accession>F6ZT34</accession>
<dbReference type="Pfam" id="PF00628">
    <property type="entry name" value="PHD"/>
    <property type="match status" value="2"/>
</dbReference>
<dbReference type="Pfam" id="PF00439">
    <property type="entry name" value="Bromodomain"/>
    <property type="match status" value="1"/>
</dbReference>
<dbReference type="PROSITE" id="PS50014">
    <property type="entry name" value="BROMODOMAIN_2"/>
    <property type="match status" value="1"/>
</dbReference>
<evidence type="ECO:0000256" key="6">
    <source>
        <dbReference type="PROSITE-ProRule" id="PRU00146"/>
    </source>
</evidence>
<evidence type="ECO:0000259" key="9">
    <source>
        <dbReference type="PROSITE" id="PS50016"/>
    </source>
</evidence>
<keyword evidence="2 6" id="KW-0863">Zinc-finger</keyword>
<dbReference type="STRING" id="7719.ENSCINP00000019842"/>
<feature type="domain" description="PHD-type" evidence="9">
    <location>
        <begin position="626"/>
        <end position="677"/>
    </location>
</feature>
<feature type="compositionally biased region" description="Polar residues" evidence="7">
    <location>
        <begin position="577"/>
        <end position="591"/>
    </location>
</feature>
<dbReference type="GO" id="GO:0006357">
    <property type="term" value="P:regulation of transcription by RNA polymerase II"/>
    <property type="evidence" value="ECO:0007669"/>
    <property type="project" value="InterPro"/>
</dbReference>
<evidence type="ECO:0000256" key="7">
    <source>
        <dbReference type="SAM" id="MobiDB-lite"/>
    </source>
</evidence>
<dbReference type="GO" id="GO:0016589">
    <property type="term" value="C:NURF complex"/>
    <property type="evidence" value="ECO:0007669"/>
    <property type="project" value="InterPro"/>
</dbReference>
<evidence type="ECO:0000313" key="10">
    <source>
        <dbReference type="Ensembl" id="ENSCINP00000019842.3"/>
    </source>
</evidence>
<feature type="region of interest" description="Disordered" evidence="7">
    <location>
        <begin position="424"/>
        <end position="469"/>
    </location>
</feature>
<dbReference type="GeneTree" id="ENSGT00940000154830"/>
<dbReference type="PANTHER" id="PTHR45975">
    <property type="entry name" value="NUCLEOSOME-REMODELING FACTOR SUBUNIT BPTF"/>
    <property type="match status" value="1"/>
</dbReference>
<evidence type="ECO:0000256" key="1">
    <source>
        <dbReference type="ARBA" id="ARBA00022723"/>
    </source>
</evidence>
<feature type="compositionally biased region" description="Basic residues" evidence="7">
    <location>
        <begin position="515"/>
        <end position="526"/>
    </location>
</feature>
<dbReference type="CDD" id="cd15560">
    <property type="entry name" value="PHD2_3_BPTF"/>
    <property type="match status" value="2"/>
</dbReference>
<evidence type="ECO:0000256" key="5">
    <source>
        <dbReference type="PROSITE-ProRule" id="PRU00035"/>
    </source>
</evidence>
<feature type="region of interest" description="Disordered" evidence="7">
    <location>
        <begin position="53"/>
        <end position="74"/>
    </location>
</feature>
<feature type="region of interest" description="Disordered" evidence="7">
    <location>
        <begin position="494"/>
        <end position="528"/>
    </location>
</feature>
<proteinExistence type="predicted"/>
<reference evidence="10" key="2">
    <citation type="submission" date="2025-08" db="UniProtKB">
        <authorList>
            <consortium name="Ensembl"/>
        </authorList>
    </citation>
    <scope>IDENTIFICATION</scope>
</reference>
<protein>
    <submittedName>
        <fullName evidence="10">Nucleosome-remodeling factor subunit NURF301</fullName>
    </submittedName>
</protein>
<dbReference type="Gene3D" id="1.20.920.10">
    <property type="entry name" value="Bromodomain-like"/>
    <property type="match status" value="1"/>
</dbReference>
<dbReference type="InterPro" id="IPR001965">
    <property type="entry name" value="Znf_PHD"/>
</dbReference>
<evidence type="ECO:0000313" key="11">
    <source>
        <dbReference type="Proteomes" id="UP000008144"/>
    </source>
</evidence>
<keyword evidence="3" id="KW-0862">Zinc</keyword>
<feature type="domain" description="PHD-type" evidence="9">
    <location>
        <begin position="684"/>
        <end position="735"/>
    </location>
</feature>
<dbReference type="InterPro" id="IPR001487">
    <property type="entry name" value="Bromodomain"/>
</dbReference>
<feature type="compositionally biased region" description="Basic and acidic residues" evidence="7">
    <location>
        <begin position="494"/>
        <end position="513"/>
    </location>
</feature>
<dbReference type="AlphaFoldDB" id="F6ZT34"/>
<evidence type="ECO:0000256" key="4">
    <source>
        <dbReference type="ARBA" id="ARBA00023117"/>
    </source>
</evidence>
<feature type="domain" description="Bromo" evidence="8">
    <location>
        <begin position="761"/>
        <end position="818"/>
    </location>
</feature>
<keyword evidence="1" id="KW-0479">Metal-binding</keyword>
<dbReference type="HOGENOM" id="CLU_345437_0_0_1"/>
<dbReference type="InParanoid" id="F6ZT34"/>
<feature type="region of interest" description="Disordered" evidence="7">
    <location>
        <begin position="561"/>
        <end position="609"/>
    </location>
</feature>
<dbReference type="InterPro" id="IPR011011">
    <property type="entry name" value="Znf_FYVE_PHD"/>
</dbReference>
<dbReference type="PANTHER" id="PTHR45975:SF2">
    <property type="entry name" value="NUCLEOSOME-REMODELING FACTOR SUBUNIT BPTF"/>
    <property type="match status" value="1"/>
</dbReference>
<dbReference type="InterPro" id="IPR019787">
    <property type="entry name" value="Znf_PHD-finger"/>
</dbReference>
<feature type="compositionally biased region" description="Basic and acidic residues" evidence="7">
    <location>
        <begin position="440"/>
        <end position="466"/>
    </location>
</feature>
<dbReference type="SMART" id="SM00249">
    <property type="entry name" value="PHD"/>
    <property type="match status" value="2"/>
</dbReference>
<dbReference type="SUPFAM" id="SSF57903">
    <property type="entry name" value="FYVE/PHD zinc finger"/>
    <property type="match status" value="2"/>
</dbReference>
<dbReference type="Ensembl" id="ENSCINT00000019842.3">
    <property type="protein sequence ID" value="ENSCINP00000019842.3"/>
    <property type="gene ID" value="ENSCING00000009767.3"/>
</dbReference>
<organism evidence="10 11">
    <name type="scientific">Ciona intestinalis</name>
    <name type="common">Transparent sea squirt</name>
    <name type="synonym">Ascidia intestinalis</name>
    <dbReference type="NCBI Taxonomy" id="7719"/>
    <lineage>
        <taxon>Eukaryota</taxon>
        <taxon>Metazoa</taxon>
        <taxon>Chordata</taxon>
        <taxon>Tunicata</taxon>
        <taxon>Ascidiacea</taxon>
        <taxon>Phlebobranchia</taxon>
        <taxon>Cionidae</taxon>
        <taxon>Ciona</taxon>
    </lineage>
</organism>
<feature type="region of interest" description="Disordered" evidence="7">
    <location>
        <begin position="257"/>
        <end position="299"/>
    </location>
</feature>
<dbReference type="GO" id="GO:0008270">
    <property type="term" value="F:zinc ion binding"/>
    <property type="evidence" value="ECO:0007669"/>
    <property type="project" value="UniProtKB-KW"/>
</dbReference>
<evidence type="ECO:0000256" key="2">
    <source>
        <dbReference type="ARBA" id="ARBA00022771"/>
    </source>
</evidence>
<keyword evidence="4 5" id="KW-0103">Bromodomain</keyword>
<feature type="compositionally biased region" description="Basic residues" evidence="7">
    <location>
        <begin position="596"/>
        <end position="605"/>
    </location>
</feature>
<reference evidence="11" key="1">
    <citation type="journal article" date="2002" name="Science">
        <title>The draft genome of Ciona intestinalis: insights into chordate and vertebrate origins.</title>
        <authorList>
            <person name="Dehal P."/>
            <person name="Satou Y."/>
            <person name="Campbell R.K."/>
            <person name="Chapman J."/>
            <person name="Degnan B."/>
            <person name="De Tomaso A."/>
            <person name="Davidson B."/>
            <person name="Di Gregorio A."/>
            <person name="Gelpke M."/>
            <person name="Goodstein D.M."/>
            <person name="Harafuji N."/>
            <person name="Hastings K.E."/>
            <person name="Ho I."/>
            <person name="Hotta K."/>
            <person name="Huang W."/>
            <person name="Kawashima T."/>
            <person name="Lemaire P."/>
            <person name="Martinez D."/>
            <person name="Meinertzhagen I.A."/>
            <person name="Necula S."/>
            <person name="Nonaka M."/>
            <person name="Putnam N."/>
            <person name="Rash S."/>
            <person name="Saiga H."/>
            <person name="Satake M."/>
            <person name="Terry A."/>
            <person name="Yamada L."/>
            <person name="Wang H.G."/>
            <person name="Awazu S."/>
            <person name="Azumi K."/>
            <person name="Boore J."/>
            <person name="Branno M."/>
            <person name="Chin-Bow S."/>
            <person name="DeSantis R."/>
            <person name="Doyle S."/>
            <person name="Francino P."/>
            <person name="Keys D.N."/>
            <person name="Haga S."/>
            <person name="Hayashi H."/>
            <person name="Hino K."/>
            <person name="Imai K.S."/>
            <person name="Inaba K."/>
            <person name="Kano S."/>
            <person name="Kobayashi K."/>
            <person name="Kobayashi M."/>
            <person name="Lee B.I."/>
            <person name="Makabe K.W."/>
            <person name="Manohar C."/>
            <person name="Matassi G."/>
            <person name="Medina M."/>
            <person name="Mochizuki Y."/>
            <person name="Mount S."/>
            <person name="Morishita T."/>
            <person name="Miura S."/>
            <person name="Nakayama A."/>
            <person name="Nishizaka S."/>
            <person name="Nomoto H."/>
            <person name="Ohta F."/>
            <person name="Oishi K."/>
            <person name="Rigoutsos I."/>
            <person name="Sano M."/>
            <person name="Sasaki A."/>
            <person name="Sasakura Y."/>
            <person name="Shoguchi E."/>
            <person name="Shin-i T."/>
            <person name="Spagnuolo A."/>
            <person name="Stainier D."/>
            <person name="Suzuki M.M."/>
            <person name="Tassy O."/>
            <person name="Takatori N."/>
            <person name="Tokuoka M."/>
            <person name="Yagi K."/>
            <person name="Yoshizaki F."/>
            <person name="Wada S."/>
            <person name="Zhang C."/>
            <person name="Hyatt P.D."/>
            <person name="Larimer F."/>
            <person name="Detter C."/>
            <person name="Doggett N."/>
            <person name="Glavina T."/>
            <person name="Hawkins T."/>
            <person name="Richardson P."/>
            <person name="Lucas S."/>
            <person name="Kohara Y."/>
            <person name="Levine M."/>
            <person name="Satoh N."/>
            <person name="Rokhsar D.S."/>
        </authorList>
    </citation>
    <scope>NUCLEOTIDE SEQUENCE [LARGE SCALE GENOMIC DNA]</scope>
</reference>
<reference evidence="10" key="3">
    <citation type="submission" date="2025-09" db="UniProtKB">
        <authorList>
            <consortium name="Ensembl"/>
        </authorList>
    </citation>
    <scope>IDENTIFICATION</scope>
</reference>
<gene>
    <name evidence="10" type="primary">LOC778828</name>
</gene>
<dbReference type="SUPFAM" id="SSF47370">
    <property type="entry name" value="Bromodomain"/>
    <property type="match status" value="1"/>
</dbReference>
<keyword evidence="11" id="KW-1185">Reference proteome</keyword>